<name>A0AAD8YHM5_9STRA</name>
<feature type="transmembrane region" description="Helical" evidence="6">
    <location>
        <begin position="177"/>
        <end position="197"/>
    </location>
</feature>
<comment type="subcellular location">
    <subcellularLocation>
        <location evidence="1">Membrane</location>
        <topology evidence="1">Multi-pass membrane protein</topology>
    </subcellularLocation>
</comment>
<evidence type="ECO:0000256" key="1">
    <source>
        <dbReference type="ARBA" id="ARBA00004141"/>
    </source>
</evidence>
<reference evidence="7" key="1">
    <citation type="submission" date="2023-06" db="EMBL/GenBank/DDBJ databases">
        <title>Survivors Of The Sea: Transcriptome response of Skeletonema marinoi to long-term dormancy.</title>
        <authorList>
            <person name="Pinder M.I.M."/>
            <person name="Kourtchenko O."/>
            <person name="Robertson E.K."/>
            <person name="Larsson T."/>
            <person name="Maumus F."/>
            <person name="Osuna-Cruz C.M."/>
            <person name="Vancaester E."/>
            <person name="Stenow R."/>
            <person name="Vandepoele K."/>
            <person name="Ploug H."/>
            <person name="Bruchert V."/>
            <person name="Godhe A."/>
            <person name="Topel M."/>
        </authorList>
    </citation>
    <scope>NUCLEOTIDE SEQUENCE</scope>
    <source>
        <strain evidence="7">R05AC</strain>
    </source>
</reference>
<accession>A0AAD8YHM5</accession>
<protein>
    <submittedName>
        <fullName evidence="7">Membrane transporter protein</fullName>
    </submittedName>
</protein>
<dbReference type="Pfam" id="PF01925">
    <property type="entry name" value="TauE"/>
    <property type="match status" value="1"/>
</dbReference>
<dbReference type="EMBL" id="JATAAI010000003">
    <property type="protein sequence ID" value="KAK1746706.1"/>
    <property type="molecule type" value="Genomic_DNA"/>
</dbReference>
<evidence type="ECO:0000256" key="6">
    <source>
        <dbReference type="SAM" id="Phobius"/>
    </source>
</evidence>
<feature type="transmembrane region" description="Helical" evidence="6">
    <location>
        <begin position="150"/>
        <end position="168"/>
    </location>
</feature>
<keyword evidence="8" id="KW-1185">Reference proteome</keyword>
<organism evidence="7 8">
    <name type="scientific">Skeletonema marinoi</name>
    <dbReference type="NCBI Taxonomy" id="267567"/>
    <lineage>
        <taxon>Eukaryota</taxon>
        <taxon>Sar</taxon>
        <taxon>Stramenopiles</taxon>
        <taxon>Ochrophyta</taxon>
        <taxon>Bacillariophyta</taxon>
        <taxon>Coscinodiscophyceae</taxon>
        <taxon>Thalassiosirophycidae</taxon>
        <taxon>Thalassiosirales</taxon>
        <taxon>Skeletonemataceae</taxon>
        <taxon>Skeletonema</taxon>
        <taxon>Skeletonema marinoi-dohrnii complex</taxon>
    </lineage>
</organism>
<evidence type="ECO:0000256" key="3">
    <source>
        <dbReference type="ARBA" id="ARBA00022989"/>
    </source>
</evidence>
<evidence type="ECO:0000313" key="7">
    <source>
        <dbReference type="EMBL" id="KAK1746706.1"/>
    </source>
</evidence>
<evidence type="ECO:0000256" key="4">
    <source>
        <dbReference type="ARBA" id="ARBA00023136"/>
    </source>
</evidence>
<dbReference type="Proteomes" id="UP001224775">
    <property type="component" value="Unassembled WGS sequence"/>
</dbReference>
<dbReference type="AlphaFoldDB" id="A0AAD8YHM5"/>
<feature type="transmembrane region" description="Helical" evidence="6">
    <location>
        <begin position="358"/>
        <end position="378"/>
    </location>
</feature>
<dbReference type="GO" id="GO:0016020">
    <property type="term" value="C:membrane"/>
    <property type="evidence" value="ECO:0007669"/>
    <property type="project" value="UniProtKB-SubCell"/>
</dbReference>
<gene>
    <name evidence="7" type="ORF">QTG54_002050</name>
</gene>
<evidence type="ECO:0000313" key="8">
    <source>
        <dbReference type="Proteomes" id="UP001224775"/>
    </source>
</evidence>
<feature type="transmembrane region" description="Helical" evidence="6">
    <location>
        <begin position="263"/>
        <end position="282"/>
    </location>
</feature>
<feature type="transmembrane region" description="Helical" evidence="6">
    <location>
        <begin position="50"/>
        <end position="67"/>
    </location>
</feature>
<evidence type="ECO:0000256" key="5">
    <source>
        <dbReference type="SAM" id="MobiDB-lite"/>
    </source>
</evidence>
<feature type="transmembrane region" description="Helical" evidence="6">
    <location>
        <begin position="385"/>
        <end position="402"/>
    </location>
</feature>
<feature type="region of interest" description="Disordered" evidence="5">
    <location>
        <begin position="204"/>
        <end position="236"/>
    </location>
</feature>
<feature type="transmembrane region" description="Helical" evidence="6">
    <location>
        <begin position="303"/>
        <end position="324"/>
    </location>
</feature>
<comment type="caution">
    <text evidence="7">The sequence shown here is derived from an EMBL/GenBank/DDBJ whole genome shotgun (WGS) entry which is preliminary data.</text>
</comment>
<feature type="transmembrane region" description="Helical" evidence="6">
    <location>
        <begin position="79"/>
        <end position="107"/>
    </location>
</feature>
<dbReference type="InterPro" id="IPR051598">
    <property type="entry name" value="TSUP/Inactive_protease-like"/>
</dbReference>
<feature type="transmembrane region" description="Helical" evidence="6">
    <location>
        <begin position="119"/>
        <end position="138"/>
    </location>
</feature>
<keyword evidence="3 6" id="KW-1133">Transmembrane helix</keyword>
<dbReference type="PANTHER" id="PTHR43701:SF2">
    <property type="entry name" value="MEMBRANE TRANSPORTER PROTEIN YJNA-RELATED"/>
    <property type="match status" value="1"/>
</dbReference>
<keyword evidence="2 6" id="KW-0812">Transmembrane</keyword>
<proteinExistence type="predicted"/>
<dbReference type="InterPro" id="IPR002781">
    <property type="entry name" value="TM_pro_TauE-like"/>
</dbReference>
<dbReference type="PANTHER" id="PTHR43701">
    <property type="entry name" value="MEMBRANE TRANSPORTER PROTEIN MJ0441-RELATED"/>
    <property type="match status" value="1"/>
</dbReference>
<keyword evidence="4 6" id="KW-0472">Membrane</keyword>
<sequence>MCKVPLLSSSGEPAAATIEKDEKAPLKSASKFTADQQTIIRAGEVWRSHISPAILVFVIVLPMLIYQKEYFSTFFHDTWYVPIMGIIGCTIPSGGAPVAGGVVFLPILTMKNIEAHEAVAFAASTQMVGVGIFAPMGWMSRDPTVLMPSFLKPMFPFALAGLLFSYLVTPLEKEDEVLLVFTIFVICLAIYVIKGLVTSQLDTSQNDSSEEEEAENSSQSTEEVVEDEESAEGYGTMSTTAPVVERQMSKAERRNIVFTPKLFTLYAVCCFLGGMLCGWIGIGVEKVTFFLLTYFHKVDVIAAGLSSITMNGWLSFFAFLLHAVCTPEDEGFGPHLTCGLKDELNPGGHVFGKVPYELWLSVLPGILIGSLIGPAVNAAVGPRNIMIIFVGFLFFDATYNIYNLATNGFIAELFGS</sequence>
<evidence type="ECO:0000256" key="2">
    <source>
        <dbReference type="ARBA" id="ARBA00022692"/>
    </source>
</evidence>